<dbReference type="PANTHER" id="PTHR42809">
    <property type="entry name" value="FLAVODOXIN 2"/>
    <property type="match status" value="1"/>
</dbReference>
<keyword evidence="7 9" id="KW-0288">FMN</keyword>
<dbReference type="NCBIfam" id="NF006736">
    <property type="entry name" value="PRK09267.1-2"/>
    <property type="match status" value="1"/>
</dbReference>
<name>A0A1U7H2E5_9CYAN</name>
<evidence type="ECO:0000313" key="11">
    <source>
        <dbReference type="EMBL" id="OKH15327.1"/>
    </source>
</evidence>
<sequence>MSKIGLFFGSTTGKTELVTEIIQKEFGGDDVVTLHNIMDADEDDFADYQYLIIGCPTWNIGELQSDWEGFFPQLDNIDFKGKKVAYFGTGDQIGYADNFQDAMGILEEKITELGGTTVGYWPTDGYDFNESKAVKNGKFVGLALDDDNQSDLTDERIKAWVAQLKKEFGV</sequence>
<dbReference type="NCBIfam" id="TIGR01752">
    <property type="entry name" value="flav_long"/>
    <property type="match status" value="1"/>
</dbReference>
<evidence type="ECO:0000256" key="9">
    <source>
        <dbReference type="PIRNR" id="PIRNR038996"/>
    </source>
</evidence>
<comment type="cofactor">
    <cofactor evidence="1 9">
        <name>FMN</name>
        <dbReference type="ChEBI" id="CHEBI:58210"/>
    </cofactor>
</comment>
<evidence type="ECO:0000256" key="5">
    <source>
        <dbReference type="ARBA" id="ARBA00022448"/>
    </source>
</evidence>
<evidence type="ECO:0000256" key="3">
    <source>
        <dbReference type="ARBA" id="ARBA00005267"/>
    </source>
</evidence>
<gene>
    <name evidence="11" type="ORF">NIES592_04285</name>
</gene>
<keyword evidence="8 9" id="KW-0249">Electron transport</keyword>
<comment type="caution">
    <text evidence="11">The sequence shown here is derived from an EMBL/GenBank/DDBJ whole genome shotgun (WGS) entry which is preliminary data.</text>
</comment>
<comment type="function">
    <text evidence="2 9">Low-potential electron donor to a number of redox enzymes.</text>
</comment>
<dbReference type="GO" id="GO:0009055">
    <property type="term" value="F:electron transfer activity"/>
    <property type="evidence" value="ECO:0007669"/>
    <property type="project" value="UniProtKB-UniRule"/>
</dbReference>
<dbReference type="GO" id="GO:0010181">
    <property type="term" value="F:FMN binding"/>
    <property type="evidence" value="ECO:0007669"/>
    <property type="project" value="UniProtKB-UniRule"/>
</dbReference>
<proteinExistence type="inferred from homology"/>
<dbReference type="EMBL" id="MRCA01000002">
    <property type="protein sequence ID" value="OKH15327.1"/>
    <property type="molecule type" value="Genomic_DNA"/>
</dbReference>
<evidence type="ECO:0000256" key="4">
    <source>
        <dbReference type="ARBA" id="ARBA00017869"/>
    </source>
</evidence>
<dbReference type="OrthoDB" id="9790745at2"/>
<comment type="similarity">
    <text evidence="3 9">Belongs to the flavodoxin family.</text>
</comment>
<dbReference type="SUPFAM" id="SSF52218">
    <property type="entry name" value="Flavoproteins"/>
    <property type="match status" value="1"/>
</dbReference>
<dbReference type="Pfam" id="PF00258">
    <property type="entry name" value="Flavodoxin_1"/>
    <property type="match status" value="1"/>
</dbReference>
<organism evidence="11 12">
    <name type="scientific">Fischerella major NIES-592</name>
    <dbReference type="NCBI Taxonomy" id="210994"/>
    <lineage>
        <taxon>Bacteria</taxon>
        <taxon>Bacillati</taxon>
        <taxon>Cyanobacteriota</taxon>
        <taxon>Cyanophyceae</taxon>
        <taxon>Nostocales</taxon>
        <taxon>Hapalosiphonaceae</taxon>
        <taxon>Fischerella</taxon>
    </lineage>
</organism>
<evidence type="ECO:0000256" key="6">
    <source>
        <dbReference type="ARBA" id="ARBA00022630"/>
    </source>
</evidence>
<keyword evidence="6 9" id="KW-0285">Flavoprotein</keyword>
<accession>A0A1U7H2E5</accession>
<evidence type="ECO:0000256" key="7">
    <source>
        <dbReference type="ARBA" id="ARBA00022643"/>
    </source>
</evidence>
<dbReference type="NCBIfam" id="NF006739">
    <property type="entry name" value="PRK09267.1-5"/>
    <property type="match status" value="1"/>
</dbReference>
<dbReference type="InterPro" id="IPR008254">
    <property type="entry name" value="Flavodoxin/NO_synth"/>
</dbReference>
<dbReference type="PIRSF" id="PIRSF038996">
    <property type="entry name" value="FldA"/>
    <property type="match status" value="1"/>
</dbReference>
<dbReference type="InterPro" id="IPR029039">
    <property type="entry name" value="Flavoprotein-like_sf"/>
</dbReference>
<dbReference type="AlphaFoldDB" id="A0A1U7H2E5"/>
<keyword evidence="5 9" id="KW-0813">Transport</keyword>
<evidence type="ECO:0000256" key="2">
    <source>
        <dbReference type="ARBA" id="ARBA00003297"/>
    </source>
</evidence>
<evidence type="ECO:0000259" key="10">
    <source>
        <dbReference type="PROSITE" id="PS50902"/>
    </source>
</evidence>
<dbReference type="PANTHER" id="PTHR42809:SF1">
    <property type="entry name" value="FLAVODOXIN 1"/>
    <property type="match status" value="1"/>
</dbReference>
<feature type="domain" description="Flavodoxin-like" evidence="10">
    <location>
        <begin position="4"/>
        <end position="165"/>
    </location>
</feature>
<reference evidence="11 12" key="1">
    <citation type="submission" date="2016-11" db="EMBL/GenBank/DDBJ databases">
        <title>Draft Genome Sequences of Nine Cyanobacterial Strains from Diverse Habitats.</title>
        <authorList>
            <person name="Zhu T."/>
            <person name="Hou S."/>
            <person name="Lu X."/>
            <person name="Hess W.R."/>
        </authorList>
    </citation>
    <scope>NUCLEOTIDE SEQUENCE [LARGE SCALE GENOMIC DNA]</scope>
    <source>
        <strain evidence="11 12">NIES-592</strain>
    </source>
</reference>
<evidence type="ECO:0000256" key="1">
    <source>
        <dbReference type="ARBA" id="ARBA00001917"/>
    </source>
</evidence>
<dbReference type="InterPro" id="IPR010086">
    <property type="entry name" value="Flavodoxin_lc"/>
</dbReference>
<evidence type="ECO:0000256" key="8">
    <source>
        <dbReference type="ARBA" id="ARBA00022982"/>
    </source>
</evidence>
<evidence type="ECO:0000313" key="12">
    <source>
        <dbReference type="Proteomes" id="UP000186391"/>
    </source>
</evidence>
<dbReference type="InterPro" id="IPR050619">
    <property type="entry name" value="Flavodoxin"/>
</dbReference>
<protein>
    <recommendedName>
        <fullName evidence="4 9">Flavodoxin</fullName>
    </recommendedName>
</protein>
<dbReference type="NCBIfam" id="NF006738">
    <property type="entry name" value="PRK09267.1-4"/>
    <property type="match status" value="1"/>
</dbReference>
<dbReference type="Proteomes" id="UP000186391">
    <property type="component" value="Unassembled WGS sequence"/>
</dbReference>
<dbReference type="Gene3D" id="3.40.50.360">
    <property type="match status" value="1"/>
</dbReference>
<keyword evidence="12" id="KW-1185">Reference proteome</keyword>
<dbReference type="PROSITE" id="PS50902">
    <property type="entry name" value="FLAVODOXIN_LIKE"/>
    <property type="match status" value="1"/>
</dbReference>
<dbReference type="RefSeq" id="WP_073555027.1">
    <property type="nucleotide sequence ID" value="NZ_MRCA01000002.1"/>
</dbReference>